<dbReference type="EMBL" id="JARK01001640">
    <property type="protein sequence ID" value="EYB85139.1"/>
    <property type="molecule type" value="Genomic_DNA"/>
</dbReference>
<evidence type="ECO:0000313" key="2">
    <source>
        <dbReference type="Proteomes" id="UP000024635"/>
    </source>
</evidence>
<comment type="caution">
    <text evidence="1">The sequence shown here is derived from an EMBL/GenBank/DDBJ whole genome shotgun (WGS) entry which is preliminary data.</text>
</comment>
<accession>A0A016S4I1</accession>
<evidence type="ECO:0000313" key="1">
    <source>
        <dbReference type="EMBL" id="EYB85139.1"/>
    </source>
</evidence>
<sequence>MVGGVAAPLLVQAYTSTLVSGTKQPRSGLVQCKGERGGATASRKAHSFGSFHPLVLNYPPLKRNYSICRQLWTLNERID</sequence>
<dbReference type="AlphaFoldDB" id="A0A016S4I1"/>
<gene>
    <name evidence="1" type="primary">Acey_s0304.g1938</name>
    <name evidence="1" type="ORF">Y032_0304g1938</name>
</gene>
<name>A0A016S4I1_9BILA</name>
<dbReference type="Proteomes" id="UP000024635">
    <property type="component" value="Unassembled WGS sequence"/>
</dbReference>
<organism evidence="1 2">
    <name type="scientific">Ancylostoma ceylanicum</name>
    <dbReference type="NCBI Taxonomy" id="53326"/>
    <lineage>
        <taxon>Eukaryota</taxon>
        <taxon>Metazoa</taxon>
        <taxon>Ecdysozoa</taxon>
        <taxon>Nematoda</taxon>
        <taxon>Chromadorea</taxon>
        <taxon>Rhabditida</taxon>
        <taxon>Rhabditina</taxon>
        <taxon>Rhabditomorpha</taxon>
        <taxon>Strongyloidea</taxon>
        <taxon>Ancylostomatidae</taxon>
        <taxon>Ancylostomatinae</taxon>
        <taxon>Ancylostoma</taxon>
    </lineage>
</organism>
<proteinExistence type="predicted"/>
<keyword evidence="2" id="KW-1185">Reference proteome</keyword>
<protein>
    <submittedName>
        <fullName evidence="1">Uncharacterized protein</fullName>
    </submittedName>
</protein>
<reference evidence="2" key="1">
    <citation type="journal article" date="2015" name="Nat. Genet.">
        <title>The genome and transcriptome of the zoonotic hookworm Ancylostoma ceylanicum identify infection-specific gene families.</title>
        <authorList>
            <person name="Schwarz E.M."/>
            <person name="Hu Y."/>
            <person name="Antoshechkin I."/>
            <person name="Miller M.M."/>
            <person name="Sternberg P.W."/>
            <person name="Aroian R.V."/>
        </authorList>
    </citation>
    <scope>NUCLEOTIDE SEQUENCE</scope>
    <source>
        <strain evidence="2">HY135</strain>
    </source>
</reference>